<dbReference type="InterPro" id="IPR000340">
    <property type="entry name" value="Dual-sp_phosphatase_cat-dom"/>
</dbReference>
<dbReference type="CDD" id="cd14514">
    <property type="entry name" value="DUSP14-like"/>
    <property type="match status" value="1"/>
</dbReference>
<evidence type="ECO:0000313" key="7">
    <source>
        <dbReference type="EMBL" id="KAI1722278.1"/>
    </source>
</evidence>
<reference evidence="7" key="1">
    <citation type="submission" date="2022-01" db="EMBL/GenBank/DDBJ databases">
        <title>Genome Sequence Resource for Two Populations of Ditylenchus destructor, the Migratory Endoparasitic Phytonematode.</title>
        <authorList>
            <person name="Zhang H."/>
            <person name="Lin R."/>
            <person name="Xie B."/>
        </authorList>
    </citation>
    <scope>NUCLEOTIDE SEQUENCE</scope>
    <source>
        <strain evidence="7">BazhouSP</strain>
    </source>
</reference>
<feature type="compositionally biased region" description="Basic and acidic residues" evidence="4">
    <location>
        <begin position="16"/>
        <end position="28"/>
    </location>
</feature>
<dbReference type="Proteomes" id="UP001201812">
    <property type="component" value="Unassembled WGS sequence"/>
</dbReference>
<accession>A0AAD4N8K6</accession>
<evidence type="ECO:0000256" key="4">
    <source>
        <dbReference type="SAM" id="MobiDB-lite"/>
    </source>
</evidence>
<evidence type="ECO:0000256" key="1">
    <source>
        <dbReference type="ARBA" id="ARBA00008601"/>
    </source>
</evidence>
<organism evidence="7 8">
    <name type="scientific">Ditylenchus destructor</name>
    <dbReference type="NCBI Taxonomy" id="166010"/>
    <lineage>
        <taxon>Eukaryota</taxon>
        <taxon>Metazoa</taxon>
        <taxon>Ecdysozoa</taxon>
        <taxon>Nematoda</taxon>
        <taxon>Chromadorea</taxon>
        <taxon>Rhabditida</taxon>
        <taxon>Tylenchina</taxon>
        <taxon>Tylenchomorpha</taxon>
        <taxon>Sphaerularioidea</taxon>
        <taxon>Anguinidae</taxon>
        <taxon>Anguininae</taxon>
        <taxon>Ditylenchus</taxon>
    </lineage>
</organism>
<feature type="region of interest" description="Disordered" evidence="4">
    <location>
        <begin position="1"/>
        <end position="37"/>
    </location>
</feature>
<dbReference type="SMART" id="SM00195">
    <property type="entry name" value="DSPc"/>
    <property type="match status" value="1"/>
</dbReference>
<evidence type="ECO:0000256" key="2">
    <source>
        <dbReference type="ARBA" id="ARBA00022801"/>
    </source>
</evidence>
<evidence type="ECO:0000313" key="8">
    <source>
        <dbReference type="Proteomes" id="UP001201812"/>
    </source>
</evidence>
<dbReference type="Pfam" id="PF00782">
    <property type="entry name" value="DSPc"/>
    <property type="match status" value="1"/>
</dbReference>
<dbReference type="InterPro" id="IPR052103">
    <property type="entry name" value="Dual_spec_Phospatases"/>
</dbReference>
<dbReference type="PROSITE" id="PS00383">
    <property type="entry name" value="TYR_PHOSPHATASE_1"/>
    <property type="match status" value="1"/>
</dbReference>
<dbReference type="InterPro" id="IPR016130">
    <property type="entry name" value="Tyr_Pase_AS"/>
</dbReference>
<feature type="domain" description="Tyrosine specific protein phosphatases" evidence="6">
    <location>
        <begin position="213"/>
        <end position="271"/>
    </location>
</feature>
<protein>
    <submittedName>
        <fullName evidence="7">Dual specificity phosphatase, catalytic domain-containing protein</fullName>
    </submittedName>
</protein>
<dbReference type="InterPro" id="IPR020422">
    <property type="entry name" value="TYR_PHOSPHATASE_DUAL_dom"/>
</dbReference>
<dbReference type="PROSITE" id="PS50056">
    <property type="entry name" value="TYR_PHOSPHATASE_2"/>
    <property type="match status" value="1"/>
</dbReference>
<feature type="compositionally biased region" description="Polar residues" evidence="4">
    <location>
        <begin position="377"/>
        <end position="387"/>
    </location>
</feature>
<feature type="compositionally biased region" description="Basic and acidic residues" evidence="4">
    <location>
        <begin position="328"/>
        <end position="347"/>
    </location>
</feature>
<dbReference type="PANTHER" id="PTHR45961:SF9">
    <property type="entry name" value="DUAL SPECIFICITY PROTEIN PHOSPHATASE 14"/>
    <property type="match status" value="1"/>
</dbReference>
<dbReference type="Gene3D" id="3.90.190.10">
    <property type="entry name" value="Protein tyrosine phosphatase superfamily"/>
    <property type="match status" value="1"/>
</dbReference>
<dbReference type="GO" id="GO:0005737">
    <property type="term" value="C:cytoplasm"/>
    <property type="evidence" value="ECO:0007669"/>
    <property type="project" value="TreeGrafter"/>
</dbReference>
<comment type="caution">
    <text evidence="7">The sequence shown here is derived from an EMBL/GenBank/DDBJ whole genome shotgun (WGS) entry which is preliminary data.</text>
</comment>
<gene>
    <name evidence="7" type="ORF">DdX_04590</name>
</gene>
<evidence type="ECO:0000259" key="6">
    <source>
        <dbReference type="PROSITE" id="PS50056"/>
    </source>
</evidence>
<keyword evidence="3" id="KW-0904">Protein phosphatase</keyword>
<feature type="domain" description="Tyrosine-protein phosphatase" evidence="5">
    <location>
        <begin position="151"/>
        <end position="292"/>
    </location>
</feature>
<dbReference type="InterPro" id="IPR029021">
    <property type="entry name" value="Prot-tyrosine_phosphatase-like"/>
</dbReference>
<evidence type="ECO:0000256" key="3">
    <source>
        <dbReference type="ARBA" id="ARBA00022912"/>
    </source>
</evidence>
<dbReference type="EMBL" id="JAKKPZ010000004">
    <property type="protein sequence ID" value="KAI1722278.1"/>
    <property type="molecule type" value="Genomic_DNA"/>
</dbReference>
<keyword evidence="2" id="KW-0378">Hydrolase</keyword>
<feature type="region of interest" description="Disordered" evidence="4">
    <location>
        <begin position="376"/>
        <end position="396"/>
    </location>
</feature>
<sequence>MAQIRASRLQRSRSRKPAEWQVTDRPESRPAPSRSGVGSLPRLSFLLGKHALAWRSLSKKAAAAKLLFPQIFASAVSNVSFADNGKWHSPRINGGRQNFNLNCIDDLLRFHRRCVANSLSNSSILPQFLSAFDFPQKMAPVSFKVNTEYAQISELIPRLFISGVSALSAANMRAFNIALIVNATKEVPNLKSLGEIQRMKLWVDDVPEEDLFPHFDIVVDQIHAVIQDGGSVLVHCVAGVSRSASICLAYLTKYYCRSLRDAYHLMCSKRPMVRPNLGFWRQLIHYEQLAKGNAGSVRIVRDEAQPDKLLPDVYLKCVIPERPVSPERADAMDEGLVRSHTERERKTSGSSGRHKFQPVLAPLAEIAEAAAYGLRRQSVTDPNTPNPGTLAPPVLH</sequence>
<name>A0AAD4N8K6_9BILA</name>
<evidence type="ECO:0000259" key="5">
    <source>
        <dbReference type="PROSITE" id="PS50054"/>
    </source>
</evidence>
<dbReference type="InterPro" id="IPR000387">
    <property type="entry name" value="Tyr_Pase_dom"/>
</dbReference>
<dbReference type="SUPFAM" id="SSF52799">
    <property type="entry name" value="(Phosphotyrosine protein) phosphatases II"/>
    <property type="match status" value="1"/>
</dbReference>
<feature type="region of interest" description="Disordered" evidence="4">
    <location>
        <begin position="328"/>
        <end position="355"/>
    </location>
</feature>
<dbReference type="PROSITE" id="PS50054">
    <property type="entry name" value="TYR_PHOSPHATASE_DUAL"/>
    <property type="match status" value="1"/>
</dbReference>
<proteinExistence type="inferred from homology"/>
<dbReference type="AlphaFoldDB" id="A0AAD4N8K6"/>
<keyword evidence="8" id="KW-1185">Reference proteome</keyword>
<dbReference type="PANTHER" id="PTHR45961">
    <property type="entry name" value="IP21249P"/>
    <property type="match status" value="1"/>
</dbReference>
<comment type="similarity">
    <text evidence="1">Belongs to the protein-tyrosine phosphatase family. Non-receptor class dual specificity subfamily.</text>
</comment>
<dbReference type="GO" id="GO:0004721">
    <property type="term" value="F:phosphoprotein phosphatase activity"/>
    <property type="evidence" value="ECO:0007669"/>
    <property type="project" value="UniProtKB-KW"/>
</dbReference>